<keyword evidence="1" id="KW-0479">Metal-binding</keyword>
<dbReference type="GO" id="GO:0051015">
    <property type="term" value="F:actin filament binding"/>
    <property type="evidence" value="ECO:0007669"/>
    <property type="project" value="UniProtKB-ARBA"/>
</dbReference>
<proteinExistence type="predicted"/>
<protein>
    <submittedName>
        <fullName evidence="4">Uncharacterized protein</fullName>
    </submittedName>
</protein>
<dbReference type="InterPro" id="IPR001781">
    <property type="entry name" value="Znf_LIM"/>
</dbReference>
<name>A0A444CWB0_ENSVE</name>
<organism evidence="4 5">
    <name type="scientific">Ensete ventricosum</name>
    <name type="common">Abyssinian banana</name>
    <name type="synonym">Musa ensete</name>
    <dbReference type="NCBI Taxonomy" id="4639"/>
    <lineage>
        <taxon>Eukaryota</taxon>
        <taxon>Viridiplantae</taxon>
        <taxon>Streptophyta</taxon>
        <taxon>Embryophyta</taxon>
        <taxon>Tracheophyta</taxon>
        <taxon>Spermatophyta</taxon>
        <taxon>Magnoliopsida</taxon>
        <taxon>Liliopsida</taxon>
        <taxon>Zingiberales</taxon>
        <taxon>Musaceae</taxon>
        <taxon>Ensete</taxon>
    </lineage>
</organism>
<dbReference type="PANTHER" id="PTHR24206">
    <property type="entry name" value="OS06G0237300 PROTEIN"/>
    <property type="match status" value="1"/>
</dbReference>
<reference evidence="4 5" key="1">
    <citation type="journal article" date="2014" name="Agronomy (Basel)">
        <title>A Draft Genome Sequence for Ensete ventricosum, the Drought-Tolerant Tree Against Hunger.</title>
        <authorList>
            <person name="Harrison J."/>
            <person name="Moore K.A."/>
            <person name="Paszkiewicz K."/>
            <person name="Jones T."/>
            <person name="Grant M."/>
            <person name="Ambacheew D."/>
            <person name="Muzemil S."/>
            <person name="Studholme D.J."/>
        </authorList>
    </citation>
    <scope>NUCLEOTIDE SEQUENCE [LARGE SCALE GENOMIC DNA]</scope>
</reference>
<keyword evidence="3" id="KW-0440">LIM domain</keyword>
<dbReference type="EMBL" id="AMZH03002019">
    <property type="protein sequence ID" value="RRT77081.1"/>
    <property type="molecule type" value="Genomic_DNA"/>
</dbReference>
<dbReference type="SMART" id="SM00132">
    <property type="entry name" value="LIM"/>
    <property type="match status" value="1"/>
</dbReference>
<keyword evidence="2" id="KW-0862">Zinc</keyword>
<evidence type="ECO:0000256" key="2">
    <source>
        <dbReference type="ARBA" id="ARBA00022833"/>
    </source>
</evidence>
<evidence type="ECO:0000256" key="1">
    <source>
        <dbReference type="ARBA" id="ARBA00022723"/>
    </source>
</evidence>
<dbReference type="AlphaFoldDB" id="A0A444CWB0"/>
<dbReference type="GO" id="GO:0046872">
    <property type="term" value="F:metal ion binding"/>
    <property type="evidence" value="ECO:0007669"/>
    <property type="project" value="UniProtKB-KW"/>
</dbReference>
<dbReference type="Pfam" id="PF00412">
    <property type="entry name" value="LIM"/>
    <property type="match status" value="1"/>
</dbReference>
<dbReference type="GO" id="GO:0051017">
    <property type="term" value="P:actin filament bundle assembly"/>
    <property type="evidence" value="ECO:0007669"/>
    <property type="project" value="UniProtKB-ARBA"/>
</dbReference>
<sequence>MRFLLASSAIPATDLFLLCRSFSPPSLALGKDFEGRIRRRRRAASLGDRRAGGNGVPGDDHQVHGMRQDGVLGRQAHRRQPRLPQGLLQVTVNGTAYHRSCFKCCHGGCVISPSNYIAHEGKLYCKHHHIQLFKEKGNYSQLENDEAAADSESSAA</sequence>
<gene>
    <name evidence="4" type="ORF">B296_00016700</name>
</gene>
<accession>A0A444CWB0</accession>
<dbReference type="PROSITE" id="PS50023">
    <property type="entry name" value="LIM_DOMAIN_2"/>
    <property type="match status" value="1"/>
</dbReference>
<dbReference type="SUPFAM" id="SSF57716">
    <property type="entry name" value="Glucocorticoid receptor-like (DNA-binding domain)"/>
    <property type="match status" value="1"/>
</dbReference>
<dbReference type="Gene3D" id="2.10.110.10">
    <property type="entry name" value="Cysteine Rich Protein"/>
    <property type="match status" value="1"/>
</dbReference>
<evidence type="ECO:0000313" key="4">
    <source>
        <dbReference type="EMBL" id="RRT77081.1"/>
    </source>
</evidence>
<evidence type="ECO:0000256" key="3">
    <source>
        <dbReference type="ARBA" id="ARBA00023038"/>
    </source>
</evidence>
<evidence type="ECO:0000313" key="5">
    <source>
        <dbReference type="Proteomes" id="UP000287651"/>
    </source>
</evidence>
<dbReference type="Proteomes" id="UP000287651">
    <property type="component" value="Unassembled WGS sequence"/>
</dbReference>
<comment type="caution">
    <text evidence="4">The sequence shown here is derived from an EMBL/GenBank/DDBJ whole genome shotgun (WGS) entry which is preliminary data.</text>
</comment>